<feature type="region of interest" description="Disordered" evidence="5">
    <location>
        <begin position="1"/>
        <end position="31"/>
    </location>
</feature>
<proteinExistence type="inferred from homology"/>
<name>A0AAV8Q0H2_ENSVE</name>
<feature type="compositionally biased region" description="Basic and acidic residues" evidence="5">
    <location>
        <begin position="435"/>
        <end position="449"/>
    </location>
</feature>
<dbReference type="InterPro" id="IPR017853">
    <property type="entry name" value="GH"/>
</dbReference>
<dbReference type="PANTHER" id="PTHR32227">
    <property type="entry name" value="GLUCAN ENDO-1,3-BETA-GLUCOSIDASE BG1-RELATED-RELATED"/>
    <property type="match status" value="1"/>
</dbReference>
<feature type="region of interest" description="Disordered" evidence="5">
    <location>
        <begin position="176"/>
        <end position="196"/>
    </location>
</feature>
<comment type="similarity">
    <text evidence="1 4">Belongs to the glycosyl hydrolase 17 family.</text>
</comment>
<feature type="compositionally biased region" description="Low complexity" evidence="5">
    <location>
        <begin position="176"/>
        <end position="191"/>
    </location>
</feature>
<evidence type="ECO:0000256" key="3">
    <source>
        <dbReference type="ARBA" id="ARBA00023295"/>
    </source>
</evidence>
<keyword evidence="3" id="KW-0326">Glycosidase</keyword>
<accession>A0AAV8Q0H2</accession>
<dbReference type="Proteomes" id="UP001222027">
    <property type="component" value="Unassembled WGS sequence"/>
</dbReference>
<feature type="region of interest" description="Disordered" evidence="5">
    <location>
        <begin position="424"/>
        <end position="452"/>
    </location>
</feature>
<dbReference type="GO" id="GO:0005975">
    <property type="term" value="P:carbohydrate metabolic process"/>
    <property type="evidence" value="ECO:0007669"/>
    <property type="project" value="InterPro"/>
</dbReference>
<keyword evidence="7" id="KW-1185">Reference proteome</keyword>
<organism evidence="6 7">
    <name type="scientific">Ensete ventricosum</name>
    <name type="common">Abyssinian banana</name>
    <name type="synonym">Musa ensete</name>
    <dbReference type="NCBI Taxonomy" id="4639"/>
    <lineage>
        <taxon>Eukaryota</taxon>
        <taxon>Viridiplantae</taxon>
        <taxon>Streptophyta</taxon>
        <taxon>Embryophyta</taxon>
        <taxon>Tracheophyta</taxon>
        <taxon>Spermatophyta</taxon>
        <taxon>Magnoliopsida</taxon>
        <taxon>Liliopsida</taxon>
        <taxon>Zingiberales</taxon>
        <taxon>Musaceae</taxon>
        <taxon>Ensete</taxon>
    </lineage>
</organism>
<dbReference type="EMBL" id="JAQQAF010000002">
    <property type="protein sequence ID" value="KAJ8504252.1"/>
    <property type="molecule type" value="Genomic_DNA"/>
</dbReference>
<gene>
    <name evidence="6" type="ORF">OPV22_005138</name>
</gene>
<dbReference type="AlphaFoldDB" id="A0AAV8Q0H2"/>
<evidence type="ECO:0000256" key="5">
    <source>
        <dbReference type="SAM" id="MobiDB-lite"/>
    </source>
</evidence>
<dbReference type="InterPro" id="IPR000490">
    <property type="entry name" value="Glyco_hydro_17"/>
</dbReference>
<dbReference type="Pfam" id="PF00332">
    <property type="entry name" value="Glyco_hydro_17"/>
    <property type="match status" value="1"/>
</dbReference>
<evidence type="ECO:0000256" key="2">
    <source>
        <dbReference type="ARBA" id="ARBA00022801"/>
    </source>
</evidence>
<evidence type="ECO:0008006" key="8">
    <source>
        <dbReference type="Google" id="ProtNLM"/>
    </source>
</evidence>
<keyword evidence="2" id="KW-0378">Hydrolase</keyword>
<sequence length="476" mass="51746">MLTSSSAVGASSSFFKRQHRRPLPQQSEPLLPFSTATCRRSLPQQTIEKQQRLDALPPPPLRTLCCGTPAASENTASSHARIVAVRSRVPRLLLPVKRRSLCRIAPAEERFPSHRRPSSLGSGDPSSLCSDHSLSSQIARPSKLLCCCSPFCHCFPLHQPSMVDEPNPKKIAVCFSRTPEPSSRSGSPSGTLPASANRRVVDPCEVDEPVKVVDSLQQGLLLPRCRRAAFSAAALPPSSTSQIGSEFQDLVADPSPSPPTVYSFRSRNSAEHCDRCRSQMSYAAIHLLLSMSSCSKRAVRFCLWVMEESLADAGGEGIGVNYGLKGDNLPTPEQVVGLYKSRNIGKLRLFEPDLNVLNALHGSGIQVIVGTVDGDVQKLATDASFAESWVQTNIVPHAGSVTFRCVSIGNEIIPSDIAQYIDAERRPRSQGRPGDGARVHGRGDERDRAVSPSFRGRLLRRGQLHHVRRHLVPGGQ</sequence>
<evidence type="ECO:0000256" key="1">
    <source>
        <dbReference type="ARBA" id="ARBA00008773"/>
    </source>
</evidence>
<protein>
    <recommendedName>
        <fullName evidence="8">Glucan endo-1,3-beta-D-glucosidase</fullName>
    </recommendedName>
</protein>
<comment type="caution">
    <text evidence="6">The sequence shown here is derived from an EMBL/GenBank/DDBJ whole genome shotgun (WGS) entry which is preliminary data.</text>
</comment>
<dbReference type="Gene3D" id="3.20.20.80">
    <property type="entry name" value="Glycosidases"/>
    <property type="match status" value="1"/>
</dbReference>
<feature type="compositionally biased region" description="Low complexity" evidence="5">
    <location>
        <begin position="1"/>
        <end position="13"/>
    </location>
</feature>
<evidence type="ECO:0000313" key="6">
    <source>
        <dbReference type="EMBL" id="KAJ8504252.1"/>
    </source>
</evidence>
<evidence type="ECO:0000256" key="4">
    <source>
        <dbReference type="RuleBase" id="RU004335"/>
    </source>
</evidence>
<reference evidence="6 7" key="1">
    <citation type="submission" date="2022-12" db="EMBL/GenBank/DDBJ databases">
        <title>Chromosome-scale assembly of the Ensete ventricosum genome.</title>
        <authorList>
            <person name="Dussert Y."/>
            <person name="Stocks J."/>
            <person name="Wendawek A."/>
            <person name="Woldeyes F."/>
            <person name="Nichols R.A."/>
            <person name="Borrell J.S."/>
        </authorList>
    </citation>
    <scope>NUCLEOTIDE SEQUENCE [LARGE SCALE GENOMIC DNA]</scope>
    <source>
        <strain evidence="7">cv. Maze</strain>
        <tissue evidence="6">Seeds</tissue>
    </source>
</reference>
<dbReference type="GO" id="GO:0004553">
    <property type="term" value="F:hydrolase activity, hydrolyzing O-glycosyl compounds"/>
    <property type="evidence" value="ECO:0007669"/>
    <property type="project" value="InterPro"/>
</dbReference>
<evidence type="ECO:0000313" key="7">
    <source>
        <dbReference type="Proteomes" id="UP001222027"/>
    </source>
</evidence>
<dbReference type="SUPFAM" id="SSF51445">
    <property type="entry name" value="(Trans)glycosidases"/>
    <property type="match status" value="1"/>
</dbReference>
<dbReference type="InterPro" id="IPR044965">
    <property type="entry name" value="Glyco_hydro_17_plant"/>
</dbReference>